<feature type="compositionally biased region" description="Polar residues" evidence="1">
    <location>
        <begin position="169"/>
        <end position="184"/>
    </location>
</feature>
<gene>
    <name evidence="2" type="ORF">KME15_28175</name>
</gene>
<protein>
    <submittedName>
        <fullName evidence="2">Late competence development ComFB family protein</fullName>
    </submittedName>
</protein>
<evidence type="ECO:0000313" key="2">
    <source>
        <dbReference type="EMBL" id="MBW4662541.1"/>
    </source>
</evidence>
<dbReference type="EMBL" id="JAHHHD010000083">
    <property type="protein sequence ID" value="MBW4662541.1"/>
    <property type="molecule type" value="Genomic_DNA"/>
</dbReference>
<organism evidence="2 3">
    <name type="scientific">Drouetiella hepatica Uher 2000/2452</name>
    <dbReference type="NCBI Taxonomy" id="904376"/>
    <lineage>
        <taxon>Bacteria</taxon>
        <taxon>Bacillati</taxon>
        <taxon>Cyanobacteriota</taxon>
        <taxon>Cyanophyceae</taxon>
        <taxon>Oculatellales</taxon>
        <taxon>Oculatellaceae</taxon>
        <taxon>Drouetiella</taxon>
    </lineage>
</organism>
<sequence>MAPYKNVMEFLVEEEVVRQVKALPVRIASYINQTELVAYALNQLPPLYATSEKGLEHQLERGKVKFAAQISQAVQRSIAAIRRDPLRTYVPLKENQATPFREVLKQMQNLLQNDQVDWANLPIAVEQALHRASQGEMSWDKRYVGRSPQTFPMANLPLPSKARVETDRLSNPSSHQPQTAQQNYEAEFGWDDPLYNPRLSKE</sequence>
<dbReference type="InterPro" id="IPR019657">
    <property type="entry name" value="ComFB"/>
</dbReference>
<feature type="region of interest" description="Disordered" evidence="1">
    <location>
        <begin position="164"/>
        <end position="192"/>
    </location>
</feature>
<name>A0A951UQ08_9CYAN</name>
<evidence type="ECO:0000313" key="3">
    <source>
        <dbReference type="Proteomes" id="UP000757435"/>
    </source>
</evidence>
<evidence type="ECO:0000256" key="1">
    <source>
        <dbReference type="SAM" id="MobiDB-lite"/>
    </source>
</evidence>
<reference evidence="2" key="2">
    <citation type="journal article" date="2022" name="Microbiol. Resour. Announc.">
        <title>Metagenome Sequencing to Explore Phylogenomics of Terrestrial Cyanobacteria.</title>
        <authorList>
            <person name="Ward R.D."/>
            <person name="Stajich J.E."/>
            <person name="Johansen J.R."/>
            <person name="Huntemann M."/>
            <person name="Clum A."/>
            <person name="Foster B."/>
            <person name="Foster B."/>
            <person name="Roux S."/>
            <person name="Palaniappan K."/>
            <person name="Varghese N."/>
            <person name="Mukherjee S."/>
            <person name="Reddy T.B.K."/>
            <person name="Daum C."/>
            <person name="Copeland A."/>
            <person name="Chen I.A."/>
            <person name="Ivanova N.N."/>
            <person name="Kyrpides N.C."/>
            <person name="Shapiro N."/>
            <person name="Eloe-Fadrosh E.A."/>
            <person name="Pietrasiak N."/>
        </authorList>
    </citation>
    <scope>NUCLEOTIDE SEQUENCE</scope>
    <source>
        <strain evidence="2">UHER 2000/2452</strain>
    </source>
</reference>
<accession>A0A951UQ08</accession>
<dbReference type="AlphaFoldDB" id="A0A951UQ08"/>
<dbReference type="Pfam" id="PF10719">
    <property type="entry name" value="ComFB"/>
    <property type="match status" value="1"/>
</dbReference>
<reference evidence="2" key="1">
    <citation type="submission" date="2021-05" db="EMBL/GenBank/DDBJ databases">
        <authorList>
            <person name="Pietrasiak N."/>
            <person name="Ward R."/>
            <person name="Stajich J.E."/>
            <person name="Kurbessoian T."/>
        </authorList>
    </citation>
    <scope>NUCLEOTIDE SEQUENCE</scope>
    <source>
        <strain evidence="2">UHER 2000/2452</strain>
    </source>
</reference>
<proteinExistence type="predicted"/>
<comment type="caution">
    <text evidence="2">The sequence shown here is derived from an EMBL/GenBank/DDBJ whole genome shotgun (WGS) entry which is preliminary data.</text>
</comment>
<dbReference type="Proteomes" id="UP000757435">
    <property type="component" value="Unassembled WGS sequence"/>
</dbReference>